<evidence type="ECO:0000259" key="5">
    <source>
        <dbReference type="Pfam" id="PF22780"/>
    </source>
</evidence>
<dbReference type="NCBIfam" id="TIGR00275">
    <property type="entry name" value="aminoacetone oxidase family FAD-binding enzyme"/>
    <property type="match status" value="1"/>
</dbReference>
<dbReference type="PANTHER" id="PTHR42887:SF1">
    <property type="entry name" value="BLR3961 PROTEIN"/>
    <property type="match status" value="1"/>
</dbReference>
<dbReference type="Gene3D" id="2.40.30.10">
    <property type="entry name" value="Translation factors"/>
    <property type="match status" value="1"/>
</dbReference>
<sequence length="423" mass="44120">MSATDHSPDAAVVGAGPAGLMAAESLAAAGLRVVVCERMASPARKLLMAGRGGLNLSHSEPIDRLLERYGPAADRLEPAIRTFPTEALRAWCDGLGVDTFVGSSGRVFPTRMKASPLLRAWLRRLDALGVTIRPRLTWRGFSGASGLVFDGPDGVETITPRVAVLALGGASWPRLGADGGWTIPLTEAGVGIAPLAPANCGFTATWSPTFKARFAGSPLKRVALTFEGRTARGEAVVTAGGIEGGLIYLFSRALRRAIERDGVARPTLDLRPDLALDALAQRMAAPRGKRSLSTHLARTASLPPPAVALLREAGELPSDPRALAGRIKAVPLLLTGASGLDRAISTAGGVLLDEVDDDFMLKRRPATYVVGEMLDWEAPTGGYLLHACLATGRLAGDAAARRLAQGAGGRAPILESTSRGTPS</sequence>
<evidence type="ECO:0000256" key="1">
    <source>
        <dbReference type="ARBA" id="ARBA00001974"/>
    </source>
</evidence>
<reference evidence="6" key="1">
    <citation type="submission" date="2020-10" db="EMBL/GenBank/DDBJ databases">
        <authorList>
            <person name="Abbas A."/>
            <person name="Razzaq R."/>
            <person name="Waqas M."/>
            <person name="Abbas N."/>
            <person name="Nielsen T.K."/>
            <person name="Hansen L.H."/>
            <person name="Hussain S."/>
            <person name="Shahid M."/>
        </authorList>
    </citation>
    <scope>NUCLEOTIDE SEQUENCE</scope>
    <source>
        <strain evidence="6">S14</strain>
    </source>
</reference>
<protein>
    <submittedName>
        <fullName evidence="6">TIGR03862 family flavoprotein</fullName>
    </submittedName>
</protein>
<dbReference type="InterPro" id="IPR036188">
    <property type="entry name" value="FAD/NAD-bd_sf"/>
</dbReference>
<dbReference type="NCBIfam" id="TIGR03862">
    <property type="entry name" value="flavo_PP4765"/>
    <property type="match status" value="1"/>
</dbReference>
<evidence type="ECO:0000313" key="7">
    <source>
        <dbReference type="Proteomes" id="UP001181622"/>
    </source>
</evidence>
<dbReference type="Gene3D" id="3.50.50.60">
    <property type="entry name" value="FAD/NAD(P)-binding domain"/>
    <property type="match status" value="1"/>
</dbReference>
<dbReference type="InterPro" id="IPR057661">
    <property type="entry name" value="RsdA/BaiN/AoA(So)_Rossmann"/>
</dbReference>
<dbReference type="PANTHER" id="PTHR42887">
    <property type="entry name" value="OS12G0638800 PROTEIN"/>
    <property type="match status" value="1"/>
</dbReference>
<evidence type="ECO:0000256" key="2">
    <source>
        <dbReference type="ARBA" id="ARBA00022630"/>
    </source>
</evidence>
<dbReference type="SUPFAM" id="SSF160996">
    <property type="entry name" value="HI0933 insert domain-like"/>
    <property type="match status" value="1"/>
</dbReference>
<name>A0ABU1DBZ4_9HYPH</name>
<comment type="cofactor">
    <cofactor evidence="1">
        <name>FAD</name>
        <dbReference type="ChEBI" id="CHEBI:57692"/>
    </cofactor>
</comment>
<keyword evidence="7" id="KW-1185">Reference proteome</keyword>
<dbReference type="Pfam" id="PF22780">
    <property type="entry name" value="HI0933_like_1st"/>
    <property type="match status" value="1"/>
</dbReference>
<accession>A0ABU1DBZ4</accession>
<evidence type="ECO:0000313" key="6">
    <source>
        <dbReference type="EMBL" id="MDR4305590.1"/>
    </source>
</evidence>
<dbReference type="Proteomes" id="UP001181622">
    <property type="component" value="Unassembled WGS sequence"/>
</dbReference>
<dbReference type="EMBL" id="JADBEO010000004">
    <property type="protein sequence ID" value="MDR4305590.1"/>
    <property type="molecule type" value="Genomic_DNA"/>
</dbReference>
<dbReference type="InterPro" id="IPR022460">
    <property type="entry name" value="Flavoprotein_PP4765"/>
</dbReference>
<proteinExistence type="predicted"/>
<dbReference type="InterPro" id="IPR004792">
    <property type="entry name" value="BaiN-like"/>
</dbReference>
<feature type="domain" description="RsdA/BaiN/AoA(So)-like insert" evidence="5">
    <location>
        <begin position="197"/>
        <end position="345"/>
    </location>
</feature>
<dbReference type="Pfam" id="PF03486">
    <property type="entry name" value="HI0933_like"/>
    <property type="match status" value="1"/>
</dbReference>
<evidence type="ECO:0000259" key="4">
    <source>
        <dbReference type="Pfam" id="PF03486"/>
    </source>
</evidence>
<dbReference type="InterPro" id="IPR055178">
    <property type="entry name" value="RsdA/BaiN/AoA(So)-like_dom"/>
</dbReference>
<dbReference type="InterPro" id="IPR023166">
    <property type="entry name" value="BaiN-like_dom_sf"/>
</dbReference>
<dbReference type="Gene3D" id="1.10.8.260">
    <property type="entry name" value="HI0933 insert domain-like"/>
    <property type="match status" value="1"/>
</dbReference>
<comment type="caution">
    <text evidence="6">The sequence shown here is derived from an EMBL/GenBank/DDBJ whole genome shotgun (WGS) entry which is preliminary data.</text>
</comment>
<organism evidence="6 7">
    <name type="scientific">Chelatococcus sambhunathii</name>
    <dbReference type="NCBI Taxonomy" id="363953"/>
    <lineage>
        <taxon>Bacteria</taxon>
        <taxon>Pseudomonadati</taxon>
        <taxon>Pseudomonadota</taxon>
        <taxon>Alphaproteobacteria</taxon>
        <taxon>Hyphomicrobiales</taxon>
        <taxon>Chelatococcaceae</taxon>
        <taxon>Chelatococcus</taxon>
    </lineage>
</organism>
<feature type="domain" description="RsdA/BaiN/AoA(So)-like Rossmann fold-like" evidence="4">
    <location>
        <begin position="9"/>
        <end position="397"/>
    </location>
</feature>
<gene>
    <name evidence="6" type="ORF">IHQ68_03000</name>
</gene>
<evidence type="ECO:0000256" key="3">
    <source>
        <dbReference type="ARBA" id="ARBA00022827"/>
    </source>
</evidence>
<keyword evidence="2" id="KW-0285">Flavoprotein</keyword>
<dbReference type="RefSeq" id="WP_309388709.1">
    <property type="nucleotide sequence ID" value="NZ_JADBEO010000004.1"/>
</dbReference>
<keyword evidence="3" id="KW-0274">FAD</keyword>
<dbReference type="SUPFAM" id="SSF51905">
    <property type="entry name" value="FAD/NAD(P)-binding domain"/>
    <property type="match status" value="1"/>
</dbReference>